<comment type="caution">
    <text evidence="1">The sequence shown here is derived from an EMBL/GenBank/DDBJ whole genome shotgun (WGS) entry which is preliminary data.</text>
</comment>
<keyword evidence="2" id="KW-1185">Reference proteome</keyword>
<organism evidence="1 2">
    <name type="scientific">Acidovorax delafieldii 2AN</name>
    <dbReference type="NCBI Taxonomy" id="573060"/>
    <lineage>
        <taxon>Bacteria</taxon>
        <taxon>Pseudomonadati</taxon>
        <taxon>Pseudomonadota</taxon>
        <taxon>Betaproteobacteria</taxon>
        <taxon>Burkholderiales</taxon>
        <taxon>Comamonadaceae</taxon>
        <taxon>Acidovorax</taxon>
    </lineage>
</organism>
<accession>C5T066</accession>
<protein>
    <submittedName>
        <fullName evidence="1">Uncharacterized protein</fullName>
    </submittedName>
</protein>
<proteinExistence type="predicted"/>
<gene>
    <name evidence="1" type="ORF">AcdelDRAFT_0296</name>
</gene>
<dbReference type="RefSeq" id="WP_005792942.1">
    <property type="nucleotide sequence ID" value="NZ_ACQT01000003.1"/>
</dbReference>
<evidence type="ECO:0000313" key="2">
    <source>
        <dbReference type="Proteomes" id="UP000003856"/>
    </source>
</evidence>
<dbReference type="EMBL" id="ACQT01000003">
    <property type="protein sequence ID" value="EER62174.1"/>
    <property type="molecule type" value="Genomic_DNA"/>
</dbReference>
<name>C5T066_ACIDE</name>
<dbReference type="AlphaFoldDB" id="C5T066"/>
<dbReference type="PATRIC" id="fig|573060.9.peg.4967"/>
<sequence length="218" mass="25085">MIAFPSGAVSGLVVAALFRYFMDIQVKKVIAKYEAALTDRTEVLKTDLSIRAHETTIGLTRLEELRAKAIQEIYTLITTWQELFLEITQPNLPQRANDEGQLTQLVNWSQNLVRESKKLSIKVRDSALFFDEQSYQVIAKYGKLTMDLSIDFYDATFGAWDKSKQPNYPALFNSFDTERIKLRENAKGEYDKAQRTLVVEFRKLMKAERTQKVADGQK</sequence>
<dbReference type="Proteomes" id="UP000003856">
    <property type="component" value="Unassembled WGS sequence"/>
</dbReference>
<evidence type="ECO:0000313" key="1">
    <source>
        <dbReference type="EMBL" id="EER62174.1"/>
    </source>
</evidence>
<reference evidence="1 2" key="1">
    <citation type="submission" date="2009-05" db="EMBL/GenBank/DDBJ databases">
        <title>The draft genome of Acidovorax delafieldii 2AN.</title>
        <authorList>
            <consortium name="US DOE Joint Genome Institute (JGI-PGF)"/>
            <person name="Lucas S."/>
            <person name="Copeland A."/>
            <person name="Lapidus A."/>
            <person name="Glavina del Rio T."/>
            <person name="Tice H."/>
            <person name="Bruce D."/>
            <person name="Goodwin L."/>
            <person name="Pitluck S."/>
            <person name="Larimer F."/>
            <person name="Land M.L."/>
            <person name="Hauser L."/>
            <person name="Shelobolina E.S."/>
            <person name="Picardal F."/>
            <person name="Roden E."/>
            <person name="Emerson D."/>
        </authorList>
    </citation>
    <scope>NUCLEOTIDE SEQUENCE [LARGE SCALE GENOMIC DNA]</scope>
    <source>
        <strain evidence="1 2">2AN</strain>
    </source>
</reference>